<protein>
    <submittedName>
        <fullName evidence="14">Nuclear receptor domain-containing protein</fullName>
    </submittedName>
</protein>
<dbReference type="EMBL" id="UZAH01029431">
    <property type="protein sequence ID" value="VDP06019.1"/>
    <property type="molecule type" value="Genomic_DNA"/>
</dbReference>
<evidence type="ECO:0000256" key="10">
    <source>
        <dbReference type="SAM" id="Phobius"/>
    </source>
</evidence>
<dbReference type="Gene3D" id="3.30.50.10">
    <property type="entry name" value="Erythroid Transcription Factor GATA-1, subunit A"/>
    <property type="match status" value="1"/>
</dbReference>
<dbReference type="PANTHER" id="PTHR45680:SF31">
    <property type="entry name" value="NR LBD DOMAIN-CONTAINING PROTEIN-RELATED"/>
    <property type="match status" value="1"/>
</dbReference>
<name>A0A183G4K8_HELPZ</name>
<evidence type="ECO:0000313" key="13">
    <source>
        <dbReference type="Proteomes" id="UP000050761"/>
    </source>
</evidence>
<organism evidence="13 14">
    <name type="scientific">Heligmosomoides polygyrus</name>
    <name type="common">Parasitic roundworm</name>
    <dbReference type="NCBI Taxonomy" id="6339"/>
    <lineage>
        <taxon>Eukaryota</taxon>
        <taxon>Metazoa</taxon>
        <taxon>Ecdysozoa</taxon>
        <taxon>Nematoda</taxon>
        <taxon>Chromadorea</taxon>
        <taxon>Rhabditida</taxon>
        <taxon>Rhabditina</taxon>
        <taxon>Rhabditomorpha</taxon>
        <taxon>Strongyloidea</taxon>
        <taxon>Heligmosomidae</taxon>
        <taxon>Heligmosomoides</taxon>
    </lineage>
</organism>
<sequence>MESRTWTVLRGVPTCIEKVSTLSFPDKSATDSPTLKVCSKAGHGKHFGVNTCRACAAFFRRSVVQSRTYQCRKGNGSCNLSENEKFVCRYCRFQRCTALGMTPESTAQQSQMYQMTQFCRFCVHRYINSFLELLTIFIPETLHVFSQKGLALAYQQNNLLLCTNFHVLCNSKNDYPTWVPASLAPIVNSTRCPLLCTDIIACYVITVSENPLLTCAMCVGKAFALFPIPSPFFTNAASLLLFWIFVPSFPFLLLF</sequence>
<evidence type="ECO:0000256" key="8">
    <source>
        <dbReference type="ARBA" id="ARBA00023170"/>
    </source>
</evidence>
<evidence type="ECO:0000256" key="4">
    <source>
        <dbReference type="ARBA" id="ARBA00022833"/>
    </source>
</evidence>
<keyword evidence="2" id="KW-0479">Metal-binding</keyword>
<dbReference type="GO" id="GO:0008270">
    <property type="term" value="F:zinc ion binding"/>
    <property type="evidence" value="ECO:0007669"/>
    <property type="project" value="UniProtKB-KW"/>
</dbReference>
<dbReference type="Pfam" id="PF00105">
    <property type="entry name" value="zf-C4"/>
    <property type="match status" value="1"/>
</dbReference>
<dbReference type="InterPro" id="IPR001628">
    <property type="entry name" value="Znf_hrmn_rcpt"/>
</dbReference>
<evidence type="ECO:0000256" key="5">
    <source>
        <dbReference type="ARBA" id="ARBA00023015"/>
    </source>
</evidence>
<evidence type="ECO:0000256" key="7">
    <source>
        <dbReference type="ARBA" id="ARBA00023163"/>
    </source>
</evidence>
<dbReference type="GO" id="GO:0003700">
    <property type="term" value="F:DNA-binding transcription factor activity"/>
    <property type="evidence" value="ECO:0007669"/>
    <property type="project" value="InterPro"/>
</dbReference>
<keyword evidence="9" id="KW-0539">Nucleus</keyword>
<dbReference type="CDD" id="cd06960">
    <property type="entry name" value="NR_DBD_HNF4A"/>
    <property type="match status" value="1"/>
</dbReference>
<keyword evidence="10" id="KW-0472">Membrane</keyword>
<keyword evidence="3" id="KW-0863">Zinc-finger</keyword>
<dbReference type="GO" id="GO:0005634">
    <property type="term" value="C:nucleus"/>
    <property type="evidence" value="ECO:0007669"/>
    <property type="project" value="UniProtKB-SubCell"/>
</dbReference>
<evidence type="ECO:0000256" key="9">
    <source>
        <dbReference type="ARBA" id="ARBA00023242"/>
    </source>
</evidence>
<keyword evidence="13" id="KW-1185">Reference proteome</keyword>
<dbReference type="OrthoDB" id="10018779at2759"/>
<keyword evidence="7" id="KW-0804">Transcription</keyword>
<feature type="transmembrane region" description="Helical" evidence="10">
    <location>
        <begin position="232"/>
        <end position="254"/>
    </location>
</feature>
<keyword evidence="10" id="KW-1133">Transmembrane helix</keyword>
<proteinExistence type="predicted"/>
<dbReference type="WBParaSite" id="HPBE_0001646201-mRNA-1">
    <property type="protein sequence ID" value="HPBE_0001646201-mRNA-1"/>
    <property type="gene ID" value="HPBE_0001646201"/>
</dbReference>
<keyword evidence="6" id="KW-0238">DNA-binding</keyword>
<keyword evidence="5" id="KW-0805">Transcription regulation</keyword>
<reference evidence="12 13" key="1">
    <citation type="submission" date="2018-11" db="EMBL/GenBank/DDBJ databases">
        <authorList>
            <consortium name="Pathogen Informatics"/>
        </authorList>
    </citation>
    <scope>NUCLEOTIDE SEQUENCE [LARGE SCALE GENOMIC DNA]</scope>
</reference>
<dbReference type="AlphaFoldDB" id="A0A183G4K8"/>
<dbReference type="SMART" id="SM00399">
    <property type="entry name" value="ZnF_C4"/>
    <property type="match status" value="1"/>
</dbReference>
<comment type="subcellular location">
    <subcellularLocation>
        <location evidence="1">Nucleus</location>
    </subcellularLocation>
</comment>
<dbReference type="PRINTS" id="PR00047">
    <property type="entry name" value="STROIDFINGER"/>
</dbReference>
<dbReference type="InterPro" id="IPR013088">
    <property type="entry name" value="Znf_NHR/GATA"/>
</dbReference>
<accession>A0A3P8E0Y0</accession>
<dbReference type="InterPro" id="IPR051152">
    <property type="entry name" value="C.elegans_Orphan_NR"/>
</dbReference>
<accession>A0A183G4K8</accession>
<keyword evidence="10" id="KW-0812">Transmembrane</keyword>
<gene>
    <name evidence="12" type="ORF">HPBE_LOCUS16461</name>
</gene>
<dbReference type="PANTHER" id="PTHR45680">
    <property type="entry name" value="NUCLEAR HORMONE RECEPTOR FAMILY"/>
    <property type="match status" value="1"/>
</dbReference>
<feature type="domain" description="Nuclear receptor" evidence="11">
    <location>
        <begin position="32"/>
        <end position="108"/>
    </location>
</feature>
<evidence type="ECO:0000256" key="3">
    <source>
        <dbReference type="ARBA" id="ARBA00022771"/>
    </source>
</evidence>
<evidence type="ECO:0000256" key="2">
    <source>
        <dbReference type="ARBA" id="ARBA00022723"/>
    </source>
</evidence>
<evidence type="ECO:0000313" key="12">
    <source>
        <dbReference type="EMBL" id="VDP06019.1"/>
    </source>
</evidence>
<keyword evidence="8" id="KW-0675">Receptor</keyword>
<evidence type="ECO:0000256" key="1">
    <source>
        <dbReference type="ARBA" id="ARBA00004123"/>
    </source>
</evidence>
<evidence type="ECO:0000256" key="6">
    <source>
        <dbReference type="ARBA" id="ARBA00023125"/>
    </source>
</evidence>
<dbReference type="PROSITE" id="PS51030">
    <property type="entry name" value="NUCLEAR_REC_DBD_2"/>
    <property type="match status" value="1"/>
</dbReference>
<dbReference type="Proteomes" id="UP000050761">
    <property type="component" value="Unassembled WGS sequence"/>
</dbReference>
<evidence type="ECO:0000313" key="14">
    <source>
        <dbReference type="WBParaSite" id="HPBE_0001646201-mRNA-1"/>
    </source>
</evidence>
<dbReference type="SUPFAM" id="SSF57716">
    <property type="entry name" value="Glucocorticoid receptor-like (DNA-binding domain)"/>
    <property type="match status" value="1"/>
</dbReference>
<dbReference type="InterPro" id="IPR049636">
    <property type="entry name" value="HNF4-like_DBD"/>
</dbReference>
<keyword evidence="4" id="KW-0862">Zinc</keyword>
<reference evidence="14" key="2">
    <citation type="submission" date="2019-09" db="UniProtKB">
        <authorList>
            <consortium name="WormBaseParasite"/>
        </authorList>
    </citation>
    <scope>IDENTIFICATION</scope>
</reference>
<evidence type="ECO:0000259" key="11">
    <source>
        <dbReference type="PROSITE" id="PS51030"/>
    </source>
</evidence>
<dbReference type="GO" id="GO:0000978">
    <property type="term" value="F:RNA polymerase II cis-regulatory region sequence-specific DNA binding"/>
    <property type="evidence" value="ECO:0007669"/>
    <property type="project" value="InterPro"/>
</dbReference>